<dbReference type="InterPro" id="IPR021866">
    <property type="entry name" value="SpoIIAA-like"/>
</dbReference>
<gene>
    <name evidence="1" type="ORF">B6S08_08315</name>
</gene>
<dbReference type="RefSeq" id="WP_094200249.1">
    <property type="nucleotide sequence ID" value="NZ_NBIM01000001.1"/>
</dbReference>
<dbReference type="EMBL" id="NBIM01000001">
    <property type="protein sequence ID" value="OXY83475.1"/>
    <property type="molecule type" value="Genomic_DNA"/>
</dbReference>
<name>A0A233RJA6_9GAMM</name>
<dbReference type="SUPFAM" id="SSF52091">
    <property type="entry name" value="SpoIIaa-like"/>
    <property type="match status" value="1"/>
</dbReference>
<dbReference type="Proteomes" id="UP000242757">
    <property type="component" value="Unassembled WGS sequence"/>
</dbReference>
<organism evidence="1 2">
    <name type="scientific">Oceanimonas doudoroffii</name>
    <dbReference type="NCBI Taxonomy" id="84158"/>
    <lineage>
        <taxon>Bacteria</taxon>
        <taxon>Pseudomonadati</taxon>
        <taxon>Pseudomonadota</taxon>
        <taxon>Gammaproteobacteria</taxon>
        <taxon>Aeromonadales</taxon>
        <taxon>Aeromonadaceae</taxon>
        <taxon>Oceanimonas</taxon>
    </lineage>
</organism>
<dbReference type="Gene3D" id="3.40.50.10600">
    <property type="entry name" value="SpoIIaa-like domains"/>
    <property type="match status" value="1"/>
</dbReference>
<dbReference type="Pfam" id="PF11964">
    <property type="entry name" value="SpoIIAA-like"/>
    <property type="match status" value="1"/>
</dbReference>
<dbReference type="InterPro" id="IPR038396">
    <property type="entry name" value="SpoIIAA-like_sf"/>
</dbReference>
<protein>
    <recommendedName>
        <fullName evidence="3">STAS/SEC14 domain-containing protein</fullName>
    </recommendedName>
</protein>
<proteinExistence type="predicted"/>
<evidence type="ECO:0000313" key="2">
    <source>
        <dbReference type="Proteomes" id="UP000242757"/>
    </source>
</evidence>
<comment type="caution">
    <text evidence="1">The sequence shown here is derived from an EMBL/GenBank/DDBJ whole genome shotgun (WGS) entry which is preliminary data.</text>
</comment>
<accession>A0A233RJA6</accession>
<dbReference type="AlphaFoldDB" id="A0A233RJA6"/>
<sequence>MLEAHGMEVEMARQDNHTLRLNLRIFGDIAYDDFREMEQRLEQELAAMKGPRILALVDLTGFNGWEARAFWEDIRFTRKHGDEFSKLAVVGCNFKEKLMATLMDWFMLGSEVQYFESLSEAEAWLDDKAG</sequence>
<reference evidence="1 2" key="1">
    <citation type="submission" date="2017-08" db="EMBL/GenBank/DDBJ databases">
        <title>A Genome Sequence of Oceanimonas doudoroffii ATCC 27123T.</title>
        <authorList>
            <person name="Brennan M.A."/>
            <person name="Maclea K.S."/>
            <person name="Mcclelland W.D."/>
            <person name="Trachtenberg A.M."/>
        </authorList>
    </citation>
    <scope>NUCLEOTIDE SEQUENCE [LARGE SCALE GENOMIC DNA]</scope>
    <source>
        <strain evidence="1 2">ATCC 27123</strain>
    </source>
</reference>
<dbReference type="OrthoDB" id="555504at2"/>
<dbReference type="InterPro" id="IPR036513">
    <property type="entry name" value="STAS_dom_sf"/>
</dbReference>
<evidence type="ECO:0008006" key="3">
    <source>
        <dbReference type="Google" id="ProtNLM"/>
    </source>
</evidence>
<keyword evidence="2" id="KW-1185">Reference proteome</keyword>
<evidence type="ECO:0000313" key="1">
    <source>
        <dbReference type="EMBL" id="OXY83475.1"/>
    </source>
</evidence>